<proteinExistence type="predicted"/>
<dbReference type="AlphaFoldDB" id="A0A8T3DEI5"/>
<evidence type="ECO:0000256" key="5">
    <source>
        <dbReference type="ARBA" id="ARBA00023136"/>
    </source>
</evidence>
<keyword evidence="9" id="KW-1185">Reference proteome</keyword>
<evidence type="ECO:0000256" key="2">
    <source>
        <dbReference type="ARBA" id="ARBA00004141"/>
    </source>
</evidence>
<feature type="transmembrane region" description="Helical" evidence="7">
    <location>
        <begin position="54"/>
        <end position="74"/>
    </location>
</feature>
<sequence length="145" mass="16005">MAAVRSGRTSTVLSSVPLQLLLYLSAIYFLFYFLSTLCMIIYKSQVLSYPDGNLTLDLCLLLLMAALELLRLYWGVRGNLQESEKFVGGSLALTGVTVLLSVYFLLWQSYVLRADVIINAVLLGLHLLAALMGLIALARFTSAYS</sequence>
<evidence type="ECO:0000256" key="4">
    <source>
        <dbReference type="ARBA" id="ARBA00022989"/>
    </source>
</evidence>
<evidence type="ECO:0000256" key="6">
    <source>
        <dbReference type="ARBA" id="ARBA00023273"/>
    </source>
</evidence>
<gene>
    <name evidence="8" type="ORF">AGOR_G00111830</name>
</gene>
<evidence type="ECO:0000313" key="9">
    <source>
        <dbReference type="Proteomes" id="UP000829720"/>
    </source>
</evidence>
<feature type="transmembrane region" description="Helical" evidence="7">
    <location>
        <begin position="20"/>
        <end position="42"/>
    </location>
</feature>
<dbReference type="GO" id="GO:1905515">
    <property type="term" value="P:non-motile cilium assembly"/>
    <property type="evidence" value="ECO:0007669"/>
    <property type="project" value="TreeGrafter"/>
</dbReference>
<feature type="transmembrane region" description="Helical" evidence="7">
    <location>
        <begin position="116"/>
        <end position="138"/>
    </location>
</feature>
<keyword evidence="6" id="KW-0966">Cell projection</keyword>
<evidence type="ECO:0000256" key="7">
    <source>
        <dbReference type="SAM" id="Phobius"/>
    </source>
</evidence>
<keyword evidence="5 7" id="KW-0472">Membrane</keyword>
<name>A0A8T3DEI5_9TELE</name>
<dbReference type="InterPro" id="IPR019184">
    <property type="entry name" value="Uncharacterised_TM-17"/>
</dbReference>
<dbReference type="Proteomes" id="UP000829720">
    <property type="component" value="Unassembled WGS sequence"/>
</dbReference>
<dbReference type="EMBL" id="JAERUA010000009">
    <property type="protein sequence ID" value="KAI1895929.1"/>
    <property type="molecule type" value="Genomic_DNA"/>
</dbReference>
<comment type="caution">
    <text evidence="8">The sequence shown here is derived from an EMBL/GenBank/DDBJ whole genome shotgun (WGS) entry which is preliminary data.</text>
</comment>
<organism evidence="8 9">
    <name type="scientific">Albula goreensis</name>
    <dbReference type="NCBI Taxonomy" id="1534307"/>
    <lineage>
        <taxon>Eukaryota</taxon>
        <taxon>Metazoa</taxon>
        <taxon>Chordata</taxon>
        <taxon>Craniata</taxon>
        <taxon>Vertebrata</taxon>
        <taxon>Euteleostomi</taxon>
        <taxon>Actinopterygii</taxon>
        <taxon>Neopterygii</taxon>
        <taxon>Teleostei</taxon>
        <taxon>Albuliformes</taxon>
        <taxon>Albulidae</taxon>
        <taxon>Albula</taxon>
    </lineage>
</organism>
<keyword evidence="4 7" id="KW-1133">Transmembrane helix</keyword>
<protein>
    <recommendedName>
        <fullName evidence="10">Transmembrane protein 80</fullName>
    </recommendedName>
</protein>
<evidence type="ECO:0000256" key="1">
    <source>
        <dbReference type="ARBA" id="ARBA00004138"/>
    </source>
</evidence>
<dbReference type="GO" id="GO:0035869">
    <property type="term" value="C:ciliary transition zone"/>
    <property type="evidence" value="ECO:0007669"/>
    <property type="project" value="TreeGrafter"/>
</dbReference>
<dbReference type="PANTHER" id="PTHR13531">
    <property type="entry name" value="GEO07735P1-RELATED-RELATED"/>
    <property type="match status" value="1"/>
</dbReference>
<reference evidence="8" key="1">
    <citation type="submission" date="2021-01" db="EMBL/GenBank/DDBJ databases">
        <authorList>
            <person name="Zahm M."/>
            <person name="Roques C."/>
            <person name="Cabau C."/>
            <person name="Klopp C."/>
            <person name="Donnadieu C."/>
            <person name="Jouanno E."/>
            <person name="Lampietro C."/>
            <person name="Louis A."/>
            <person name="Herpin A."/>
            <person name="Echchiki A."/>
            <person name="Berthelot C."/>
            <person name="Parey E."/>
            <person name="Roest-Crollius H."/>
            <person name="Braasch I."/>
            <person name="Postlethwait J."/>
            <person name="Bobe J."/>
            <person name="Montfort J."/>
            <person name="Bouchez O."/>
            <person name="Begum T."/>
            <person name="Mejri S."/>
            <person name="Adams A."/>
            <person name="Chen W.-J."/>
            <person name="Guiguen Y."/>
        </authorList>
    </citation>
    <scope>NUCLEOTIDE SEQUENCE</scope>
    <source>
        <tissue evidence="8">Blood</tissue>
    </source>
</reference>
<dbReference type="Pfam" id="PF09799">
    <property type="entry name" value="Transmemb_17"/>
    <property type="match status" value="1"/>
</dbReference>
<evidence type="ECO:0000313" key="8">
    <source>
        <dbReference type="EMBL" id="KAI1895929.1"/>
    </source>
</evidence>
<dbReference type="PANTHER" id="PTHR13531:SF8">
    <property type="entry name" value="TRANSMEMBRANE PROTEIN 80"/>
    <property type="match status" value="1"/>
</dbReference>
<dbReference type="GO" id="GO:0016020">
    <property type="term" value="C:membrane"/>
    <property type="evidence" value="ECO:0007669"/>
    <property type="project" value="UniProtKB-SubCell"/>
</dbReference>
<dbReference type="OrthoDB" id="262535at2759"/>
<evidence type="ECO:0000256" key="3">
    <source>
        <dbReference type="ARBA" id="ARBA00022692"/>
    </source>
</evidence>
<evidence type="ECO:0008006" key="10">
    <source>
        <dbReference type="Google" id="ProtNLM"/>
    </source>
</evidence>
<comment type="subcellular location">
    <subcellularLocation>
        <location evidence="1">Cell projection</location>
        <location evidence="1">Cilium</location>
    </subcellularLocation>
    <subcellularLocation>
        <location evidence="2">Membrane</location>
        <topology evidence="2">Multi-pass membrane protein</topology>
    </subcellularLocation>
</comment>
<keyword evidence="3 7" id="KW-0812">Transmembrane</keyword>
<feature type="transmembrane region" description="Helical" evidence="7">
    <location>
        <begin position="86"/>
        <end position="110"/>
    </location>
</feature>
<accession>A0A8T3DEI5</accession>